<organism evidence="2 3">
    <name type="scientific">Trichonephila clavata</name>
    <name type="common">Joro spider</name>
    <name type="synonym">Nephila clavata</name>
    <dbReference type="NCBI Taxonomy" id="2740835"/>
    <lineage>
        <taxon>Eukaryota</taxon>
        <taxon>Metazoa</taxon>
        <taxon>Ecdysozoa</taxon>
        <taxon>Arthropoda</taxon>
        <taxon>Chelicerata</taxon>
        <taxon>Arachnida</taxon>
        <taxon>Araneae</taxon>
        <taxon>Araneomorphae</taxon>
        <taxon>Entelegynae</taxon>
        <taxon>Araneoidea</taxon>
        <taxon>Nephilidae</taxon>
        <taxon>Trichonephila</taxon>
    </lineage>
</organism>
<keyword evidence="3" id="KW-1185">Reference proteome</keyword>
<evidence type="ECO:0000256" key="1">
    <source>
        <dbReference type="SAM" id="MobiDB-lite"/>
    </source>
</evidence>
<evidence type="ECO:0000313" key="3">
    <source>
        <dbReference type="Proteomes" id="UP000887116"/>
    </source>
</evidence>
<comment type="caution">
    <text evidence="2">The sequence shown here is derived from an EMBL/GenBank/DDBJ whole genome shotgun (WGS) entry which is preliminary data.</text>
</comment>
<feature type="region of interest" description="Disordered" evidence="1">
    <location>
        <begin position="1"/>
        <end position="23"/>
    </location>
</feature>
<accession>A0A8X6FH92</accession>
<proteinExistence type="predicted"/>
<protein>
    <submittedName>
        <fullName evidence="2">Uncharacterized protein</fullName>
    </submittedName>
</protein>
<reference evidence="2" key="1">
    <citation type="submission" date="2020-07" db="EMBL/GenBank/DDBJ databases">
        <title>Multicomponent nature underlies the extraordinary mechanical properties of spider dragline silk.</title>
        <authorList>
            <person name="Kono N."/>
            <person name="Nakamura H."/>
            <person name="Mori M."/>
            <person name="Yoshida Y."/>
            <person name="Ohtoshi R."/>
            <person name="Malay A.D."/>
            <person name="Moran D.A.P."/>
            <person name="Tomita M."/>
            <person name="Numata K."/>
            <person name="Arakawa K."/>
        </authorList>
    </citation>
    <scope>NUCLEOTIDE SEQUENCE</scope>
</reference>
<dbReference type="Proteomes" id="UP000887116">
    <property type="component" value="Unassembled WGS sequence"/>
</dbReference>
<gene>
    <name evidence="2" type="ORF">TNCT_529421</name>
</gene>
<evidence type="ECO:0000313" key="2">
    <source>
        <dbReference type="EMBL" id="GFQ78809.1"/>
    </source>
</evidence>
<name>A0A8X6FH92_TRICU</name>
<dbReference type="AlphaFoldDB" id="A0A8X6FH92"/>
<sequence>MVLWPKQSVNHGRVQPPTNRARVSALPDEPSIIQLSSRFEDSNFKCVQNSLQTFSCGFKKKFPSVRRRRKKKSSSVIVYQRKSPNLPPLKLHARKLGLVNGLSKEQIRL</sequence>
<dbReference type="EMBL" id="BMAO01012064">
    <property type="protein sequence ID" value="GFQ78809.1"/>
    <property type="molecule type" value="Genomic_DNA"/>
</dbReference>
<dbReference type="OrthoDB" id="10535139at2759"/>